<dbReference type="eggNOG" id="COG0604">
    <property type="taxonomic scope" value="Bacteria"/>
</dbReference>
<dbReference type="InterPro" id="IPR013154">
    <property type="entry name" value="ADH-like_N"/>
</dbReference>
<organism evidence="3 4">
    <name type="scientific">Thalassobacter stenotrophicus</name>
    <dbReference type="NCBI Taxonomy" id="266809"/>
    <lineage>
        <taxon>Bacteria</taxon>
        <taxon>Pseudomonadati</taxon>
        <taxon>Pseudomonadota</taxon>
        <taxon>Alphaproteobacteria</taxon>
        <taxon>Rhodobacterales</taxon>
        <taxon>Roseobacteraceae</taxon>
        <taxon>Thalassobacter</taxon>
    </lineage>
</organism>
<proteinExistence type="predicted"/>
<dbReference type="SUPFAM" id="SSF51735">
    <property type="entry name" value="NAD(P)-binding Rossmann-fold domains"/>
    <property type="match status" value="1"/>
</dbReference>
<dbReference type="EC" id="2.3.1.41" evidence="3"/>
<dbReference type="SMART" id="SM00829">
    <property type="entry name" value="PKS_ER"/>
    <property type="match status" value="1"/>
</dbReference>
<dbReference type="InterPro" id="IPR020843">
    <property type="entry name" value="ER"/>
</dbReference>
<dbReference type="Pfam" id="PF08240">
    <property type="entry name" value="ADH_N"/>
    <property type="match status" value="1"/>
</dbReference>
<dbReference type="Proteomes" id="UP000051298">
    <property type="component" value="Unassembled WGS sequence"/>
</dbReference>
<dbReference type="AlphaFoldDB" id="A0A0P1F196"/>
<gene>
    <name evidence="3" type="primary">ppsC_2</name>
    <name evidence="3" type="ORF">THS5294_02583</name>
</gene>
<dbReference type="InterPro" id="IPR036291">
    <property type="entry name" value="NAD(P)-bd_dom_sf"/>
</dbReference>
<name>A0A0P1F196_9RHOB</name>
<evidence type="ECO:0000259" key="2">
    <source>
        <dbReference type="SMART" id="SM00829"/>
    </source>
</evidence>
<reference evidence="3 4" key="1">
    <citation type="submission" date="2015-09" db="EMBL/GenBank/DDBJ databases">
        <authorList>
            <consortium name="Swine Surveillance"/>
        </authorList>
    </citation>
    <scope>NUCLEOTIDE SEQUENCE [LARGE SCALE GENOMIC DNA]</scope>
    <source>
        <strain evidence="3 4">CECT 5294</strain>
    </source>
</reference>
<dbReference type="RefSeq" id="WP_058124063.1">
    <property type="nucleotide sequence ID" value="NZ_CYRX01000031.1"/>
</dbReference>
<sequence length="328" mass="33698">MRAMTYDRFGPASDVLILADVPTPDPAPGEVLVRLHTSGVNPSDVKARAGGRPGVTKPPFPTIIPHSDGAGVIEAVGEGVDAARVGQRVWIWNGQWQRAFGTAADYIALPAAQAVPLADAISFEQGATLGIPAMTAAHVVLGNGPVAGKTLLISGGAGTVGHLAVQIAVQSGARVIATARGAGIDAARAAGADTVLDYTAPDLAEQILAANDDAPVEQIVEVEFGKNLATNTALIAENGRIVAYGSAQEMTPTLPFYPLMFKAVTLELALIYLLTPAQRAQAVGHVNTLLEAGTLTPRIAEVLPLEACAEAHNAVAAGHRAGSVLLRM</sequence>
<dbReference type="STRING" id="266809.PM03_12520"/>
<feature type="domain" description="Enoyl reductase (ER)" evidence="2">
    <location>
        <begin position="12"/>
        <end position="326"/>
    </location>
</feature>
<dbReference type="CDD" id="cd08253">
    <property type="entry name" value="zeta_crystallin"/>
    <property type="match status" value="1"/>
</dbReference>
<keyword evidence="3" id="KW-0808">Transferase</keyword>
<keyword evidence="1" id="KW-0521">NADP</keyword>
<dbReference type="SUPFAM" id="SSF50129">
    <property type="entry name" value="GroES-like"/>
    <property type="match status" value="1"/>
</dbReference>
<dbReference type="Gene3D" id="3.40.50.720">
    <property type="entry name" value="NAD(P)-binding Rossmann-like Domain"/>
    <property type="match status" value="1"/>
</dbReference>
<dbReference type="InterPro" id="IPR011032">
    <property type="entry name" value="GroES-like_sf"/>
</dbReference>
<keyword evidence="3" id="KW-0012">Acyltransferase</keyword>
<accession>A0A0P1F196</accession>
<evidence type="ECO:0000313" key="4">
    <source>
        <dbReference type="Proteomes" id="UP000051298"/>
    </source>
</evidence>
<dbReference type="PANTHER" id="PTHR44154:SF1">
    <property type="entry name" value="QUINONE OXIDOREDUCTASE"/>
    <property type="match status" value="1"/>
</dbReference>
<dbReference type="Pfam" id="PF00107">
    <property type="entry name" value="ADH_zinc_N"/>
    <property type="match status" value="1"/>
</dbReference>
<dbReference type="Gene3D" id="3.90.180.10">
    <property type="entry name" value="Medium-chain alcohol dehydrogenases, catalytic domain"/>
    <property type="match status" value="1"/>
</dbReference>
<dbReference type="GO" id="GO:0016491">
    <property type="term" value="F:oxidoreductase activity"/>
    <property type="evidence" value="ECO:0007669"/>
    <property type="project" value="InterPro"/>
</dbReference>
<dbReference type="EMBL" id="CYRX01000031">
    <property type="protein sequence ID" value="CUH61280.1"/>
    <property type="molecule type" value="Genomic_DNA"/>
</dbReference>
<dbReference type="InterPro" id="IPR051603">
    <property type="entry name" value="Zinc-ADH_QOR/CCCR"/>
</dbReference>
<evidence type="ECO:0000313" key="3">
    <source>
        <dbReference type="EMBL" id="CUH61280.1"/>
    </source>
</evidence>
<dbReference type="PANTHER" id="PTHR44154">
    <property type="entry name" value="QUINONE OXIDOREDUCTASE"/>
    <property type="match status" value="1"/>
</dbReference>
<protein>
    <submittedName>
        <fullName evidence="3">Beta-ketoacyl-acyl-carrier-protein synthase I</fullName>
        <ecNumber evidence="3">2.3.1.41</ecNumber>
    </submittedName>
</protein>
<dbReference type="InterPro" id="IPR013149">
    <property type="entry name" value="ADH-like_C"/>
</dbReference>
<dbReference type="GO" id="GO:0004315">
    <property type="term" value="F:3-oxoacyl-[acyl-carrier-protein] synthase activity"/>
    <property type="evidence" value="ECO:0007669"/>
    <property type="project" value="UniProtKB-EC"/>
</dbReference>
<evidence type="ECO:0000256" key="1">
    <source>
        <dbReference type="ARBA" id="ARBA00022857"/>
    </source>
</evidence>